<dbReference type="Gene3D" id="3.10.129.10">
    <property type="entry name" value="Hotdog Thioesterase"/>
    <property type="match status" value="1"/>
</dbReference>
<dbReference type="EC" id="3.1.2.-" evidence="1"/>
<dbReference type="Proteomes" id="UP001235712">
    <property type="component" value="Unassembled WGS sequence"/>
</dbReference>
<protein>
    <submittedName>
        <fullName evidence="1">Acyl-CoA thioester hydrolase</fullName>
        <ecNumber evidence="1">3.1.2.-</ecNumber>
    </submittedName>
</protein>
<evidence type="ECO:0000313" key="2">
    <source>
        <dbReference type="Proteomes" id="UP001235712"/>
    </source>
</evidence>
<proteinExistence type="predicted"/>
<dbReference type="InterPro" id="IPR029069">
    <property type="entry name" value="HotDog_dom_sf"/>
</dbReference>
<comment type="caution">
    <text evidence="1">The sequence shown here is derived from an EMBL/GenBank/DDBJ whole genome shotgun (WGS) entry which is preliminary data.</text>
</comment>
<dbReference type="CDD" id="cd00586">
    <property type="entry name" value="4HBT"/>
    <property type="match status" value="1"/>
</dbReference>
<name>A0ABT9P4P6_9ACTN</name>
<sequence length="147" mass="16765">MPRQTVLIPLRWSDVDAFGHVNNVMTVRMLEEARVALLGENLLEQKAAGVGLLVARQEIEYVAPLNYRLEPVPVDVWVTRVGAADFELGYEVRGENGVHAVAETTLFAFDLAGERPQRLAGPLRERLLQWQDEPIRWRRRRDKVAPK</sequence>
<dbReference type="GO" id="GO:0016787">
    <property type="term" value="F:hydrolase activity"/>
    <property type="evidence" value="ECO:0007669"/>
    <property type="project" value="UniProtKB-KW"/>
</dbReference>
<keyword evidence="2" id="KW-1185">Reference proteome</keyword>
<evidence type="ECO:0000313" key="1">
    <source>
        <dbReference type="EMBL" id="MDP9827676.1"/>
    </source>
</evidence>
<gene>
    <name evidence="1" type="ORF">J2S57_003425</name>
</gene>
<keyword evidence="1" id="KW-0378">Hydrolase</keyword>
<dbReference type="EMBL" id="JAUSQZ010000001">
    <property type="protein sequence ID" value="MDP9827676.1"/>
    <property type="molecule type" value="Genomic_DNA"/>
</dbReference>
<reference evidence="1 2" key="1">
    <citation type="submission" date="2023-07" db="EMBL/GenBank/DDBJ databases">
        <title>Sequencing the genomes of 1000 actinobacteria strains.</title>
        <authorList>
            <person name="Klenk H.-P."/>
        </authorList>
    </citation>
    <scope>NUCLEOTIDE SEQUENCE [LARGE SCALE GENOMIC DNA]</scope>
    <source>
        <strain evidence="1 2">DSM 44388</strain>
    </source>
</reference>
<dbReference type="PANTHER" id="PTHR31793">
    <property type="entry name" value="4-HYDROXYBENZOYL-COA THIOESTERASE FAMILY MEMBER"/>
    <property type="match status" value="1"/>
</dbReference>
<accession>A0ABT9P4P6</accession>
<dbReference type="RefSeq" id="WP_307244031.1">
    <property type="nucleotide sequence ID" value="NZ_JAUSQZ010000001.1"/>
</dbReference>
<organism evidence="1 2">
    <name type="scientific">Kineosporia succinea</name>
    <dbReference type="NCBI Taxonomy" id="84632"/>
    <lineage>
        <taxon>Bacteria</taxon>
        <taxon>Bacillati</taxon>
        <taxon>Actinomycetota</taxon>
        <taxon>Actinomycetes</taxon>
        <taxon>Kineosporiales</taxon>
        <taxon>Kineosporiaceae</taxon>
        <taxon>Kineosporia</taxon>
    </lineage>
</organism>
<dbReference type="SUPFAM" id="SSF54637">
    <property type="entry name" value="Thioesterase/thiol ester dehydrase-isomerase"/>
    <property type="match status" value="1"/>
</dbReference>
<dbReference type="PANTHER" id="PTHR31793:SF24">
    <property type="entry name" value="LONG-CHAIN ACYL-COA THIOESTERASE FADM"/>
    <property type="match status" value="1"/>
</dbReference>
<dbReference type="Pfam" id="PF13279">
    <property type="entry name" value="4HBT_2"/>
    <property type="match status" value="1"/>
</dbReference>
<dbReference type="InterPro" id="IPR050563">
    <property type="entry name" value="4-hydroxybenzoyl-CoA_TE"/>
</dbReference>